<dbReference type="VEuPathDB" id="CryptoDB:Vbra_1381"/>
<proteinExistence type="predicted"/>
<gene>
    <name evidence="1" type="ORF">Vbra_1381</name>
</gene>
<keyword evidence="2" id="KW-1185">Reference proteome</keyword>
<reference evidence="1 2" key="1">
    <citation type="submission" date="2014-11" db="EMBL/GenBank/DDBJ databases">
        <authorList>
            <person name="Zhu J."/>
            <person name="Qi W."/>
            <person name="Song R."/>
        </authorList>
    </citation>
    <scope>NUCLEOTIDE SEQUENCE [LARGE SCALE GENOMIC DNA]</scope>
</reference>
<dbReference type="Proteomes" id="UP000041254">
    <property type="component" value="Unassembled WGS sequence"/>
</dbReference>
<dbReference type="EMBL" id="CDMY01000444">
    <property type="protein sequence ID" value="CEM13159.1"/>
    <property type="molecule type" value="Genomic_DNA"/>
</dbReference>
<organism evidence="1 2">
    <name type="scientific">Vitrella brassicaformis (strain CCMP3155)</name>
    <dbReference type="NCBI Taxonomy" id="1169540"/>
    <lineage>
        <taxon>Eukaryota</taxon>
        <taxon>Sar</taxon>
        <taxon>Alveolata</taxon>
        <taxon>Colpodellida</taxon>
        <taxon>Vitrellaceae</taxon>
        <taxon>Vitrella</taxon>
    </lineage>
</organism>
<evidence type="ECO:0000313" key="2">
    <source>
        <dbReference type="Proteomes" id="UP000041254"/>
    </source>
</evidence>
<protein>
    <submittedName>
        <fullName evidence="1">Uncharacterized protein</fullName>
    </submittedName>
</protein>
<name>A0A0G4FI36_VITBC</name>
<sequence length="258" mass="28269">MQNEQRDSMREFCARRCQRYQTTARVLLRGGAAPSLSLISSLTEPSRQLVLAEYAAVLNELPSVVMAAINGALRPQRWLASVITPLLPIAPHHDGDYPCPSPSNLSFGPQEAEAISWKIAAFVYEPSAAMAAIDEHLIGDSRLRRRMRVAVGHFVSQASTRARGNREVVGALADVGALTVRVPLQCFAVNGGSGQHRLLGVREVVHRARLDEAAQHGVEGVEKGFNEHLGNDDCEFSGWEQLGYLDNERHQFVPLGID</sequence>
<evidence type="ECO:0000313" key="1">
    <source>
        <dbReference type="EMBL" id="CEM13159.1"/>
    </source>
</evidence>
<dbReference type="PhylomeDB" id="A0A0G4FI36"/>
<accession>A0A0G4FI36</accession>
<dbReference type="InParanoid" id="A0A0G4FI36"/>
<dbReference type="AlphaFoldDB" id="A0A0G4FI36"/>